<dbReference type="InterPro" id="IPR012337">
    <property type="entry name" value="RNaseH-like_sf"/>
</dbReference>
<reference evidence="18 19" key="1">
    <citation type="submission" date="2014-02" db="EMBL/GenBank/DDBJ databases">
        <title>Draft genome sequence of Lysinibacillus massiliensis CCUG 49529.</title>
        <authorList>
            <person name="Zhang F."/>
            <person name="Wang G."/>
            <person name="Zhang L."/>
        </authorList>
    </citation>
    <scope>NUCLEOTIDE SEQUENCE [LARGE SCALE GENOMIC DNA]</scope>
    <source>
        <strain evidence="18 19">CCUG 49529</strain>
    </source>
</reference>
<dbReference type="InterPro" id="IPR022898">
    <property type="entry name" value="RNase_HII"/>
</dbReference>
<evidence type="ECO:0000256" key="6">
    <source>
        <dbReference type="ARBA" id="ARBA00012180"/>
    </source>
</evidence>
<evidence type="ECO:0000256" key="7">
    <source>
        <dbReference type="ARBA" id="ARBA00019179"/>
    </source>
</evidence>
<dbReference type="GO" id="GO:0003723">
    <property type="term" value="F:RNA binding"/>
    <property type="evidence" value="ECO:0007669"/>
    <property type="project" value="UniProtKB-UniRule"/>
</dbReference>
<evidence type="ECO:0000256" key="8">
    <source>
        <dbReference type="ARBA" id="ARBA00022490"/>
    </source>
</evidence>
<dbReference type="NCBIfam" id="NF000595">
    <property type="entry name" value="PRK00015.1-3"/>
    <property type="match status" value="1"/>
</dbReference>
<evidence type="ECO:0000256" key="13">
    <source>
        <dbReference type="ARBA" id="ARBA00023211"/>
    </source>
</evidence>
<feature type="binding site" evidence="14 15">
    <location>
        <position position="76"/>
    </location>
    <ligand>
        <name>a divalent metal cation</name>
        <dbReference type="ChEBI" id="CHEBI:60240"/>
    </ligand>
</feature>
<dbReference type="EMBL" id="JPVQ01000002">
    <property type="protein sequence ID" value="KGR92093.1"/>
    <property type="molecule type" value="Genomic_DNA"/>
</dbReference>
<comment type="function">
    <text evidence="3 14 16">Endonuclease that specifically degrades the RNA of RNA-DNA hybrids.</text>
</comment>
<feature type="binding site" evidence="14 15">
    <location>
        <position position="75"/>
    </location>
    <ligand>
        <name>a divalent metal cation</name>
        <dbReference type="ChEBI" id="CHEBI:60240"/>
    </ligand>
</feature>
<evidence type="ECO:0000259" key="17">
    <source>
        <dbReference type="PROSITE" id="PS51975"/>
    </source>
</evidence>
<dbReference type="Pfam" id="PF01351">
    <property type="entry name" value="RNase_HII"/>
    <property type="match status" value="1"/>
</dbReference>
<evidence type="ECO:0000313" key="18">
    <source>
        <dbReference type="EMBL" id="KGR92093.1"/>
    </source>
</evidence>
<dbReference type="HAMAP" id="MF_00052_B">
    <property type="entry name" value="RNase_HII_B"/>
    <property type="match status" value="1"/>
</dbReference>
<dbReference type="PANTHER" id="PTHR10954:SF18">
    <property type="entry name" value="RIBONUCLEASE HII"/>
    <property type="match status" value="1"/>
</dbReference>
<evidence type="ECO:0000256" key="9">
    <source>
        <dbReference type="ARBA" id="ARBA00022722"/>
    </source>
</evidence>
<comment type="caution">
    <text evidence="18">The sequence shown here is derived from an EMBL/GenBank/DDBJ whole genome shotgun (WGS) entry which is preliminary data.</text>
</comment>
<evidence type="ECO:0000313" key="19">
    <source>
        <dbReference type="Proteomes" id="UP000030595"/>
    </source>
</evidence>
<dbReference type="Gene3D" id="3.30.420.10">
    <property type="entry name" value="Ribonuclease H-like superfamily/Ribonuclease H"/>
    <property type="match status" value="1"/>
</dbReference>
<dbReference type="InterPro" id="IPR001352">
    <property type="entry name" value="RNase_HII/HIII"/>
</dbReference>
<keyword evidence="8 14" id="KW-0963">Cytoplasm</keyword>
<feature type="binding site" evidence="14 15">
    <location>
        <position position="168"/>
    </location>
    <ligand>
        <name>a divalent metal cation</name>
        <dbReference type="ChEBI" id="CHEBI:60240"/>
    </ligand>
</feature>
<dbReference type="AlphaFoldDB" id="A0A0A3JA61"/>
<feature type="domain" description="RNase H type-2" evidence="17">
    <location>
        <begin position="69"/>
        <end position="255"/>
    </location>
</feature>
<evidence type="ECO:0000256" key="11">
    <source>
        <dbReference type="ARBA" id="ARBA00022759"/>
    </source>
</evidence>
<comment type="cofactor">
    <cofactor evidence="2">
        <name>Mg(2+)</name>
        <dbReference type="ChEBI" id="CHEBI:18420"/>
    </cofactor>
</comment>
<keyword evidence="10 14" id="KW-0479">Metal-binding</keyword>
<dbReference type="GO" id="GO:0030145">
    <property type="term" value="F:manganese ion binding"/>
    <property type="evidence" value="ECO:0007669"/>
    <property type="project" value="UniProtKB-UniRule"/>
</dbReference>
<dbReference type="PANTHER" id="PTHR10954">
    <property type="entry name" value="RIBONUCLEASE H2 SUBUNIT A"/>
    <property type="match status" value="1"/>
</dbReference>
<comment type="cofactor">
    <cofactor evidence="14 15">
        <name>Mn(2+)</name>
        <dbReference type="ChEBI" id="CHEBI:29035"/>
    </cofactor>
    <cofactor evidence="14 15">
        <name>Mg(2+)</name>
        <dbReference type="ChEBI" id="CHEBI:18420"/>
    </cofactor>
    <text evidence="14 15">Manganese or magnesium. Binds 1 divalent metal ion per monomer in the absence of substrate. May bind a second metal ion after substrate binding.</text>
</comment>
<dbReference type="EC" id="3.1.26.4" evidence="6 14"/>
<dbReference type="eggNOG" id="COG0164">
    <property type="taxonomic scope" value="Bacteria"/>
</dbReference>
<dbReference type="GO" id="GO:0032299">
    <property type="term" value="C:ribonuclease H2 complex"/>
    <property type="evidence" value="ECO:0007669"/>
    <property type="project" value="TreeGrafter"/>
</dbReference>
<accession>A0A0A3JA61</accession>
<evidence type="ECO:0000256" key="10">
    <source>
        <dbReference type="ARBA" id="ARBA00022723"/>
    </source>
</evidence>
<dbReference type="InterPro" id="IPR036397">
    <property type="entry name" value="RNaseH_sf"/>
</dbReference>
<comment type="subcellular location">
    <subcellularLocation>
        <location evidence="4 14">Cytoplasm</location>
    </subcellularLocation>
</comment>
<evidence type="ECO:0000256" key="3">
    <source>
        <dbReference type="ARBA" id="ARBA00004065"/>
    </source>
</evidence>
<protein>
    <recommendedName>
        <fullName evidence="7 14">Ribonuclease HII</fullName>
        <shortName evidence="14">RNase HII</shortName>
        <ecNumber evidence="6 14">3.1.26.4</ecNumber>
    </recommendedName>
</protein>
<keyword evidence="12 14" id="KW-0378">Hydrolase</keyword>
<dbReference type="GO" id="GO:0005737">
    <property type="term" value="C:cytoplasm"/>
    <property type="evidence" value="ECO:0007669"/>
    <property type="project" value="UniProtKB-SubCell"/>
</dbReference>
<dbReference type="Proteomes" id="UP000030595">
    <property type="component" value="Unassembled WGS sequence"/>
</dbReference>
<comment type="similarity">
    <text evidence="5 14 16">Belongs to the RNase HII family.</text>
</comment>
<keyword evidence="9 14" id="KW-0540">Nuclease</keyword>
<dbReference type="RefSeq" id="WP_036171698.1">
    <property type="nucleotide sequence ID" value="NZ_AVCZ01000002.1"/>
</dbReference>
<name>A0A0A3JA61_9BACL</name>
<evidence type="ECO:0000256" key="14">
    <source>
        <dbReference type="HAMAP-Rule" id="MF_00052"/>
    </source>
</evidence>
<keyword evidence="11 14" id="KW-0255">Endonuclease</keyword>
<dbReference type="GO" id="GO:0043137">
    <property type="term" value="P:DNA replication, removal of RNA primer"/>
    <property type="evidence" value="ECO:0007669"/>
    <property type="project" value="TreeGrafter"/>
</dbReference>
<dbReference type="OrthoDB" id="9803420at2"/>
<dbReference type="CDD" id="cd07182">
    <property type="entry name" value="RNase_HII_bacteria_HII_like"/>
    <property type="match status" value="1"/>
</dbReference>
<proteinExistence type="inferred from homology"/>
<evidence type="ECO:0000256" key="16">
    <source>
        <dbReference type="RuleBase" id="RU003515"/>
    </source>
</evidence>
<dbReference type="InterPro" id="IPR024567">
    <property type="entry name" value="RNase_HII/HIII_dom"/>
</dbReference>
<keyword evidence="19" id="KW-1185">Reference proteome</keyword>
<dbReference type="NCBIfam" id="NF000594">
    <property type="entry name" value="PRK00015.1-1"/>
    <property type="match status" value="1"/>
</dbReference>
<dbReference type="FunFam" id="3.30.420.10:FF:000006">
    <property type="entry name" value="Ribonuclease HII"/>
    <property type="match status" value="1"/>
</dbReference>
<sequence length="255" mass="29064">MKTVKEITSELKVAQKYEEWMKEIEKDERAGVKKAWISWLNRYEKQKKIIEEHHHKIQFDASFRPFKGAYVAGVDEAGRGPLAGPVVTAAVILPEECNPLIGVNDSKQLSKHTRAEFALRIKEHAVAYSIHFQSVEAIDKYNIYEATKQSMKESILNLHTEPHYIIADAMEIPVNIPQSSIIKGDTKSLAIAAASILAKHARDEYMEQLHKEFPEYGFDKHAGYGTSQHLDALEKFGPTEHHRKSFEPIKTMILK</sequence>
<evidence type="ECO:0000256" key="4">
    <source>
        <dbReference type="ARBA" id="ARBA00004496"/>
    </source>
</evidence>
<evidence type="ECO:0000256" key="2">
    <source>
        <dbReference type="ARBA" id="ARBA00001946"/>
    </source>
</evidence>
<comment type="catalytic activity">
    <reaction evidence="1 14 15 16">
        <text>Endonucleolytic cleavage to 5'-phosphomonoester.</text>
        <dbReference type="EC" id="3.1.26.4"/>
    </reaction>
</comment>
<evidence type="ECO:0000256" key="12">
    <source>
        <dbReference type="ARBA" id="ARBA00022801"/>
    </source>
</evidence>
<evidence type="ECO:0000256" key="1">
    <source>
        <dbReference type="ARBA" id="ARBA00000077"/>
    </source>
</evidence>
<keyword evidence="13 14" id="KW-0464">Manganese</keyword>
<dbReference type="GO" id="GO:0006298">
    <property type="term" value="P:mismatch repair"/>
    <property type="evidence" value="ECO:0007669"/>
    <property type="project" value="TreeGrafter"/>
</dbReference>
<dbReference type="SUPFAM" id="SSF53098">
    <property type="entry name" value="Ribonuclease H-like"/>
    <property type="match status" value="1"/>
</dbReference>
<evidence type="ECO:0000256" key="15">
    <source>
        <dbReference type="PROSITE-ProRule" id="PRU01319"/>
    </source>
</evidence>
<gene>
    <name evidence="14" type="primary">rnhB</name>
    <name evidence="18" type="ORF">CD30_01850</name>
</gene>
<dbReference type="GO" id="GO:0004523">
    <property type="term" value="F:RNA-DNA hybrid ribonuclease activity"/>
    <property type="evidence" value="ECO:0007669"/>
    <property type="project" value="UniProtKB-UniRule"/>
</dbReference>
<organism evidence="18 19">
    <name type="scientific">Ureibacillus massiliensis 4400831 = CIP 108448 = CCUG 49529</name>
    <dbReference type="NCBI Taxonomy" id="1211035"/>
    <lineage>
        <taxon>Bacteria</taxon>
        <taxon>Bacillati</taxon>
        <taxon>Bacillota</taxon>
        <taxon>Bacilli</taxon>
        <taxon>Bacillales</taxon>
        <taxon>Caryophanaceae</taxon>
        <taxon>Ureibacillus</taxon>
    </lineage>
</organism>
<dbReference type="PROSITE" id="PS51975">
    <property type="entry name" value="RNASE_H_2"/>
    <property type="match status" value="1"/>
</dbReference>
<evidence type="ECO:0000256" key="5">
    <source>
        <dbReference type="ARBA" id="ARBA00007383"/>
    </source>
</evidence>